<keyword evidence="3" id="KW-1185">Reference proteome</keyword>
<dbReference type="Gene3D" id="3.40.630.30">
    <property type="match status" value="1"/>
</dbReference>
<feature type="domain" description="N-acetyltransferase" evidence="1">
    <location>
        <begin position="1"/>
        <end position="137"/>
    </location>
</feature>
<dbReference type="PROSITE" id="PS51186">
    <property type="entry name" value="GNAT"/>
    <property type="match status" value="1"/>
</dbReference>
<dbReference type="InterPro" id="IPR000182">
    <property type="entry name" value="GNAT_dom"/>
</dbReference>
<dbReference type="GO" id="GO:0016747">
    <property type="term" value="F:acyltransferase activity, transferring groups other than amino-acyl groups"/>
    <property type="evidence" value="ECO:0007669"/>
    <property type="project" value="InterPro"/>
</dbReference>
<dbReference type="Proteomes" id="UP000243820">
    <property type="component" value="Unassembled WGS sequence"/>
</dbReference>
<evidence type="ECO:0000259" key="1">
    <source>
        <dbReference type="PROSITE" id="PS51186"/>
    </source>
</evidence>
<comment type="caution">
    <text evidence="2">The sequence shown here is derived from an EMBL/GenBank/DDBJ whole genome shotgun (WGS) entry which is preliminary data.</text>
</comment>
<evidence type="ECO:0000313" key="3">
    <source>
        <dbReference type="Proteomes" id="UP000243820"/>
    </source>
</evidence>
<dbReference type="InterPro" id="IPR016181">
    <property type="entry name" value="Acyl_CoA_acyltransferase"/>
</dbReference>
<sequence>MNIVKINDNDKTKYMDLLLIADEQVSMIEKYLYRGDMFALYDDGDDDVRAICVITQEQADTFELKNIVTVPKYQRKGYGQKFIAFIVDYYNKSGSELYVGTGDSPAILRFYEKCGFVKSHIVKNFFVDNYDHAMYEDGQQLIDMIYLKRDL</sequence>
<protein>
    <submittedName>
        <fullName evidence="2">GNAT family acetyltransferase</fullName>
    </submittedName>
</protein>
<evidence type="ECO:0000313" key="2">
    <source>
        <dbReference type="EMBL" id="PAV09080.1"/>
    </source>
</evidence>
<dbReference type="AlphaFoldDB" id="A0AAX0Q7G9"/>
<gene>
    <name evidence="2" type="ORF">ASJ83_01560</name>
</gene>
<dbReference type="CDD" id="cd04301">
    <property type="entry name" value="NAT_SF"/>
    <property type="match status" value="1"/>
</dbReference>
<name>A0AAX0Q7G9_9EURY</name>
<accession>A0AAX0Q7G9</accession>
<organism evidence="2 3">
    <name type="scientific">Methanocorpusculum parvum</name>
    <dbReference type="NCBI Taxonomy" id="2193"/>
    <lineage>
        <taxon>Archaea</taxon>
        <taxon>Methanobacteriati</taxon>
        <taxon>Methanobacteriota</taxon>
        <taxon>Stenosarchaea group</taxon>
        <taxon>Methanomicrobia</taxon>
        <taxon>Methanomicrobiales</taxon>
        <taxon>Methanocorpusculaceae</taxon>
        <taxon>Methanocorpusculum</taxon>
    </lineage>
</organism>
<dbReference type="EMBL" id="LMVO01000023">
    <property type="protein sequence ID" value="PAV09080.1"/>
    <property type="molecule type" value="Genomic_DNA"/>
</dbReference>
<dbReference type="RefSeq" id="WP_095642250.1">
    <property type="nucleotide sequence ID" value="NZ_LMVO01000023.1"/>
</dbReference>
<dbReference type="Pfam" id="PF13508">
    <property type="entry name" value="Acetyltransf_7"/>
    <property type="match status" value="1"/>
</dbReference>
<reference evidence="2 3" key="1">
    <citation type="journal article" date="2017" name="BMC Genomics">
        <title>Genomic analysis of methanogenic archaea reveals a shift towards energy conservation.</title>
        <authorList>
            <person name="Gilmore S.P."/>
            <person name="Henske J.K."/>
            <person name="Sexton J.A."/>
            <person name="Solomon K.V."/>
            <person name="Seppala S."/>
            <person name="Yoo J.I."/>
            <person name="Huyett L.M."/>
            <person name="Pressman A."/>
            <person name="Cogan J.Z."/>
            <person name="Kivenson V."/>
            <person name="Peng X."/>
            <person name="Tan Y."/>
            <person name="Valentine D.L."/>
            <person name="O'Malley M.A."/>
        </authorList>
    </citation>
    <scope>NUCLEOTIDE SEQUENCE [LARGE SCALE GENOMIC DNA]</scope>
    <source>
        <strain evidence="2 3">XII</strain>
    </source>
</reference>
<proteinExistence type="predicted"/>
<dbReference type="SUPFAM" id="SSF55729">
    <property type="entry name" value="Acyl-CoA N-acyltransferases (Nat)"/>
    <property type="match status" value="1"/>
</dbReference>